<feature type="region of interest" description="Disordered" evidence="1">
    <location>
        <begin position="152"/>
        <end position="173"/>
    </location>
</feature>
<name>A0A7G2CHH8_9TRYP</name>
<dbReference type="Proteomes" id="UP000515908">
    <property type="component" value="Chromosome 10"/>
</dbReference>
<dbReference type="AlphaFoldDB" id="A0A7G2CHH8"/>
<organism evidence="2 3">
    <name type="scientific">Angomonas deanei</name>
    <dbReference type="NCBI Taxonomy" id="59799"/>
    <lineage>
        <taxon>Eukaryota</taxon>
        <taxon>Discoba</taxon>
        <taxon>Euglenozoa</taxon>
        <taxon>Kinetoplastea</taxon>
        <taxon>Metakinetoplastina</taxon>
        <taxon>Trypanosomatida</taxon>
        <taxon>Trypanosomatidae</taxon>
        <taxon>Strigomonadinae</taxon>
        <taxon>Angomonas</taxon>
    </lineage>
</organism>
<proteinExistence type="predicted"/>
<dbReference type="VEuPathDB" id="TriTrypDB:ADEAN_000562900"/>
<reference evidence="2 3" key="1">
    <citation type="submission" date="2020-08" db="EMBL/GenBank/DDBJ databases">
        <authorList>
            <person name="Newling K."/>
            <person name="Davey J."/>
            <person name="Forrester S."/>
        </authorList>
    </citation>
    <scope>NUCLEOTIDE SEQUENCE [LARGE SCALE GENOMIC DNA]</scope>
    <source>
        <strain evidence="3">Crithidia deanei Carvalho (ATCC PRA-265)</strain>
    </source>
</reference>
<evidence type="ECO:0000313" key="3">
    <source>
        <dbReference type="Proteomes" id="UP000515908"/>
    </source>
</evidence>
<feature type="compositionally biased region" description="Low complexity" evidence="1">
    <location>
        <begin position="152"/>
        <end position="168"/>
    </location>
</feature>
<dbReference type="EMBL" id="LR877154">
    <property type="protein sequence ID" value="CAD2218143.1"/>
    <property type="molecule type" value="Genomic_DNA"/>
</dbReference>
<protein>
    <submittedName>
        <fullName evidence="2">Uncharacterized protein</fullName>
    </submittedName>
</protein>
<accession>A0A7G2CHH8</accession>
<evidence type="ECO:0000256" key="1">
    <source>
        <dbReference type="SAM" id="MobiDB-lite"/>
    </source>
</evidence>
<evidence type="ECO:0000313" key="2">
    <source>
        <dbReference type="EMBL" id="CAD2218143.1"/>
    </source>
</evidence>
<sequence>MDLRFMLDVSPENNYKYGDATYTYATYGFCPNVDELQAFSLNGAGLLAAGRTVSGKYYLGDNVSRRFLRVYGFGNLDSPLFPSDTNSSAAVLVAVNGSTLCGDLQSVAVVDTLILEVGLYRGHFNYFDVSTSKTVQINNPDFDIIKCYSTTSSVAPSSDSSGSSSSSSGEAAPKTNYCDEYLYTTEVTTVTAPAKTGFVATCSYNDKLGEDECMFDSDDTHVCVGDGDGKKNCAKCIYSANAADLFNYPIQIWTSYFGSDRKKHTLLSGGSNPMYYQNFAKKDMLNNIATQLNETWTSSNNDSIFDKPSWWPW</sequence>
<dbReference type="OrthoDB" id="271973at2759"/>
<keyword evidence="3" id="KW-1185">Reference proteome</keyword>
<gene>
    <name evidence="2" type="ORF">ADEAN_000562900</name>
</gene>